<protein>
    <submittedName>
        <fullName evidence="2">Uncharacterized protein</fullName>
    </submittedName>
</protein>
<proteinExistence type="predicted"/>
<dbReference type="RefSeq" id="WP_011813443.1">
    <property type="nucleotide sequence ID" value="NC_008789.1"/>
</dbReference>
<dbReference type="HOGENOM" id="CLU_123928_0_0_6"/>
<evidence type="ECO:0000313" key="3">
    <source>
        <dbReference type="Proteomes" id="UP000000647"/>
    </source>
</evidence>
<gene>
    <name evidence="2" type="ordered locus">Hhal_0636</name>
</gene>
<dbReference type="AlphaFoldDB" id="A1WUQ8"/>
<sequence>MKRYLPSVLLTGVVLSSGAANAAPAPFGLEIGASCDSATQYNAQSQGVSAITDGPVYEIGGNQIDFEGLQSVTVICDEQTNVAAVVADFQKRFGGATFNRLVDMLRDEYRLVEMNDAHVGDQNARFQADEVHILVEEPHMSRTTSLVYKTEAFSDAFAAYQQQQQRRQQEKEAGQL</sequence>
<evidence type="ECO:0000256" key="1">
    <source>
        <dbReference type="SAM" id="SignalP"/>
    </source>
</evidence>
<evidence type="ECO:0000313" key="2">
    <source>
        <dbReference type="EMBL" id="ABM61420.1"/>
    </source>
</evidence>
<dbReference type="KEGG" id="hha:Hhal_0636"/>
<keyword evidence="1" id="KW-0732">Signal</keyword>
<name>A1WUQ8_HALHL</name>
<accession>A1WUQ8</accession>
<dbReference type="EMBL" id="CP000544">
    <property type="protein sequence ID" value="ABM61420.1"/>
    <property type="molecule type" value="Genomic_DNA"/>
</dbReference>
<dbReference type="Proteomes" id="UP000000647">
    <property type="component" value="Chromosome"/>
</dbReference>
<organism evidence="2 3">
    <name type="scientific">Halorhodospira halophila (strain DSM 244 / SL1)</name>
    <name type="common">Ectothiorhodospira halophila (strain DSM 244 / SL1)</name>
    <dbReference type="NCBI Taxonomy" id="349124"/>
    <lineage>
        <taxon>Bacteria</taxon>
        <taxon>Pseudomonadati</taxon>
        <taxon>Pseudomonadota</taxon>
        <taxon>Gammaproteobacteria</taxon>
        <taxon>Chromatiales</taxon>
        <taxon>Ectothiorhodospiraceae</taxon>
        <taxon>Halorhodospira</taxon>
    </lineage>
</organism>
<dbReference type="STRING" id="349124.Hhal_0636"/>
<reference evidence="2 3" key="2">
    <citation type="journal article" date="2013" name="Stand. Genomic Sci.">
        <title>Complete genome sequence of Halorhodospira halophila SL1.</title>
        <authorList>
            <person name="Challacombe J.F."/>
            <person name="Majid S."/>
            <person name="Deole R."/>
            <person name="Brettin T.S."/>
            <person name="Bruce D."/>
            <person name="Delano S.F."/>
            <person name="Detter J.C."/>
            <person name="Gleasner C.D."/>
            <person name="Han C.S."/>
            <person name="Misra M."/>
            <person name="Reitenga K.G."/>
            <person name="Mikhailova N."/>
            <person name="Woyke T."/>
            <person name="Pitluck S."/>
            <person name="Nolan M."/>
            <person name="Land M.L."/>
            <person name="Saunders E."/>
            <person name="Tapia R."/>
            <person name="Lapidus A."/>
            <person name="Ivanova N."/>
            <person name="Hoff W.D."/>
        </authorList>
    </citation>
    <scope>NUCLEOTIDE SEQUENCE [LARGE SCALE GENOMIC DNA]</scope>
    <source>
        <strain evidence="3">DSM 244 / SL1</strain>
    </source>
</reference>
<reference evidence="3" key="1">
    <citation type="submission" date="2006-12" db="EMBL/GenBank/DDBJ databases">
        <title>Complete sequence of Halorhodospira halophila SL1.</title>
        <authorList>
            <consortium name="US DOE Joint Genome Institute"/>
            <person name="Copeland A."/>
            <person name="Lucas S."/>
            <person name="Lapidus A."/>
            <person name="Barry K."/>
            <person name="Detter J.C."/>
            <person name="Glavina del Rio T."/>
            <person name="Hammon N."/>
            <person name="Israni S."/>
            <person name="Dalin E."/>
            <person name="Tice H."/>
            <person name="Pitluck S."/>
            <person name="Saunders E."/>
            <person name="Brettin T."/>
            <person name="Bruce D."/>
            <person name="Han C."/>
            <person name="Tapia R."/>
            <person name="Schmutz J."/>
            <person name="Larimer F."/>
            <person name="Land M."/>
            <person name="Hauser L."/>
            <person name="Kyrpides N."/>
            <person name="Mikhailova N."/>
            <person name="Hoff W."/>
            <person name="Richardson P."/>
        </authorList>
    </citation>
    <scope>NUCLEOTIDE SEQUENCE [LARGE SCALE GENOMIC DNA]</scope>
    <source>
        <strain evidence="3">DSM 244 / SL1</strain>
    </source>
</reference>
<keyword evidence="3" id="KW-1185">Reference proteome</keyword>
<feature type="signal peptide" evidence="1">
    <location>
        <begin position="1"/>
        <end position="22"/>
    </location>
</feature>
<feature type="chain" id="PRO_5002640380" evidence="1">
    <location>
        <begin position="23"/>
        <end position="176"/>
    </location>
</feature>